<sequence>MTRRRTRRSLERAVEDLEADEGELLTLPELMYANMVRYYGEPVSERALRFLRDGDESVVDPAALPYVRQWPDTVNEDGGEA</sequence>
<evidence type="ECO:0000313" key="1">
    <source>
        <dbReference type="EMBL" id="MFC6823466.1"/>
    </source>
</evidence>
<name>A0ABD5TSA2_9EURY</name>
<reference evidence="1 2" key="1">
    <citation type="journal article" date="2019" name="Int. J. Syst. Evol. Microbiol.">
        <title>The Global Catalogue of Microorganisms (GCM) 10K type strain sequencing project: providing services to taxonomists for standard genome sequencing and annotation.</title>
        <authorList>
            <consortium name="The Broad Institute Genomics Platform"/>
            <consortium name="The Broad Institute Genome Sequencing Center for Infectious Disease"/>
            <person name="Wu L."/>
            <person name="Ma J."/>
        </authorList>
    </citation>
    <scope>NUCLEOTIDE SEQUENCE [LARGE SCALE GENOMIC DNA]</scope>
    <source>
        <strain evidence="1 2">YIM 94188</strain>
    </source>
</reference>
<organism evidence="1 2">
    <name type="scientific">Halopelagius fulvigenes</name>
    <dbReference type="NCBI Taxonomy" id="1198324"/>
    <lineage>
        <taxon>Archaea</taxon>
        <taxon>Methanobacteriati</taxon>
        <taxon>Methanobacteriota</taxon>
        <taxon>Stenosarchaea group</taxon>
        <taxon>Halobacteria</taxon>
        <taxon>Halobacteriales</taxon>
        <taxon>Haloferacaceae</taxon>
    </lineage>
</organism>
<protein>
    <submittedName>
        <fullName evidence="1">Uncharacterized protein</fullName>
    </submittedName>
</protein>
<keyword evidence="2" id="KW-1185">Reference proteome</keyword>
<proteinExistence type="predicted"/>
<dbReference type="AlphaFoldDB" id="A0ABD5TSA2"/>
<accession>A0ABD5TSA2</accession>
<dbReference type="RefSeq" id="WP_379691899.1">
    <property type="nucleotide sequence ID" value="NZ_JBHSXH010000002.1"/>
</dbReference>
<dbReference type="EMBL" id="JBHSXH010000002">
    <property type="protein sequence ID" value="MFC6823466.1"/>
    <property type="molecule type" value="Genomic_DNA"/>
</dbReference>
<dbReference type="Proteomes" id="UP001596408">
    <property type="component" value="Unassembled WGS sequence"/>
</dbReference>
<evidence type="ECO:0000313" key="2">
    <source>
        <dbReference type="Proteomes" id="UP001596408"/>
    </source>
</evidence>
<comment type="caution">
    <text evidence="1">The sequence shown here is derived from an EMBL/GenBank/DDBJ whole genome shotgun (WGS) entry which is preliminary data.</text>
</comment>
<gene>
    <name evidence="1" type="ORF">ACFQEV_00380</name>
</gene>